<dbReference type="PROSITE" id="PS50158">
    <property type="entry name" value="ZF_CCHC"/>
    <property type="match status" value="1"/>
</dbReference>
<dbReference type="GO" id="GO:0008270">
    <property type="term" value="F:zinc ion binding"/>
    <property type="evidence" value="ECO:0007669"/>
    <property type="project" value="UniProtKB-KW"/>
</dbReference>
<dbReference type="Proteomes" id="UP000187609">
    <property type="component" value="Unassembled WGS sequence"/>
</dbReference>
<dbReference type="Gramene" id="OIT30317">
    <property type="protein sequence ID" value="OIT30317"/>
    <property type="gene ID" value="A4A49_65795"/>
</dbReference>
<dbReference type="PANTHER" id="PTHR34222:SF77">
    <property type="entry name" value="CCHC-TYPE DOMAIN-CONTAINING PROTEIN"/>
    <property type="match status" value="1"/>
</dbReference>
<protein>
    <recommendedName>
        <fullName evidence="2">CCHC-type domain-containing protein</fullName>
    </recommendedName>
</protein>
<dbReference type="InterPro" id="IPR001878">
    <property type="entry name" value="Znf_CCHC"/>
</dbReference>
<dbReference type="PANTHER" id="PTHR34222">
    <property type="entry name" value="GAG_PRE-INTEGRS DOMAIN-CONTAINING PROTEIN"/>
    <property type="match status" value="1"/>
</dbReference>
<evidence type="ECO:0000313" key="4">
    <source>
        <dbReference type="Proteomes" id="UP000187609"/>
    </source>
</evidence>
<proteinExistence type="predicted"/>
<evidence type="ECO:0000259" key="2">
    <source>
        <dbReference type="PROSITE" id="PS50158"/>
    </source>
</evidence>
<dbReference type="Pfam" id="PF22936">
    <property type="entry name" value="Pol_BBD"/>
    <property type="match status" value="1"/>
</dbReference>
<evidence type="ECO:0000313" key="3">
    <source>
        <dbReference type="EMBL" id="OIT30317.1"/>
    </source>
</evidence>
<keyword evidence="4" id="KW-1185">Reference proteome</keyword>
<dbReference type="GO" id="GO:0003676">
    <property type="term" value="F:nucleic acid binding"/>
    <property type="evidence" value="ECO:0007669"/>
    <property type="project" value="InterPro"/>
</dbReference>
<comment type="caution">
    <text evidence="3">The sequence shown here is derived from an EMBL/GenBank/DDBJ whole genome shotgun (WGS) entry which is preliminary data.</text>
</comment>
<feature type="domain" description="CCHC-type" evidence="2">
    <location>
        <begin position="40"/>
        <end position="53"/>
    </location>
</feature>
<gene>
    <name evidence="3" type="ORF">A4A49_65795</name>
</gene>
<accession>A0A314KMB3</accession>
<sequence>IVTQEESQRSLEVVDTHREPLTMLAGRGQDFKGKRLGIICEHCGYKGHVKKNCFKIIGYPADFKSNRKNQTGGGKVYTNDVNVNNEEGKAPAIQLHGNGQFFTEEQYKQLVKLFPKPATSDCSTNMTCIISLLANAGMCDWVIDTGATHHVTYSKDILSSAKIIEDQGRNEVQLPTGNKAQITHTGEASVLGNKIVKNVLYVPDFKFNLLSVSKLTRDLSCSVTFFPDFCMF</sequence>
<feature type="non-terminal residue" evidence="3">
    <location>
        <position position="1"/>
    </location>
</feature>
<organism evidence="3 4">
    <name type="scientific">Nicotiana attenuata</name>
    <name type="common">Coyote tobacco</name>
    <dbReference type="NCBI Taxonomy" id="49451"/>
    <lineage>
        <taxon>Eukaryota</taxon>
        <taxon>Viridiplantae</taxon>
        <taxon>Streptophyta</taxon>
        <taxon>Embryophyta</taxon>
        <taxon>Tracheophyta</taxon>
        <taxon>Spermatophyta</taxon>
        <taxon>Magnoliopsida</taxon>
        <taxon>eudicotyledons</taxon>
        <taxon>Gunneridae</taxon>
        <taxon>Pentapetalae</taxon>
        <taxon>asterids</taxon>
        <taxon>lamiids</taxon>
        <taxon>Solanales</taxon>
        <taxon>Solanaceae</taxon>
        <taxon>Nicotianoideae</taxon>
        <taxon>Nicotianeae</taxon>
        <taxon>Nicotiana</taxon>
    </lineage>
</organism>
<dbReference type="STRING" id="49451.A0A314KMB3"/>
<dbReference type="AlphaFoldDB" id="A0A314KMB3"/>
<dbReference type="InterPro" id="IPR054722">
    <property type="entry name" value="PolX-like_BBD"/>
</dbReference>
<keyword evidence="1" id="KW-0862">Zinc</keyword>
<reference evidence="3" key="1">
    <citation type="submission" date="2016-11" db="EMBL/GenBank/DDBJ databases">
        <title>The genome of Nicotiana attenuata.</title>
        <authorList>
            <person name="Xu S."/>
            <person name="Brockmoeller T."/>
            <person name="Gaquerel E."/>
            <person name="Navarro A."/>
            <person name="Kuhl H."/>
            <person name="Gase K."/>
            <person name="Ling Z."/>
            <person name="Zhou W."/>
            <person name="Kreitzer C."/>
            <person name="Stanke M."/>
            <person name="Tang H."/>
            <person name="Lyons E."/>
            <person name="Pandey P."/>
            <person name="Pandey S.P."/>
            <person name="Timmermann B."/>
            <person name="Baldwin I.T."/>
        </authorList>
    </citation>
    <scope>NUCLEOTIDE SEQUENCE [LARGE SCALE GENOMIC DNA]</scope>
    <source>
        <strain evidence="3">UT</strain>
    </source>
</reference>
<name>A0A314KMB3_NICAT</name>
<keyword evidence="1" id="KW-0863">Zinc-finger</keyword>
<evidence type="ECO:0000256" key="1">
    <source>
        <dbReference type="PROSITE-ProRule" id="PRU00047"/>
    </source>
</evidence>
<dbReference type="EMBL" id="MJEQ01001544">
    <property type="protein sequence ID" value="OIT30317.1"/>
    <property type="molecule type" value="Genomic_DNA"/>
</dbReference>
<keyword evidence="1" id="KW-0479">Metal-binding</keyword>